<reference evidence="7 8" key="1">
    <citation type="submission" date="2018-12" db="EMBL/GenBank/DDBJ databases">
        <authorList>
            <consortium name="Pathogen Informatics"/>
        </authorList>
    </citation>
    <scope>NUCLEOTIDE SEQUENCE [LARGE SCALE GENOMIC DNA]</scope>
    <source>
        <strain evidence="7 8">NCTC9695</strain>
    </source>
</reference>
<evidence type="ECO:0000256" key="4">
    <source>
        <dbReference type="ARBA" id="ARBA00023026"/>
    </source>
</evidence>
<evidence type="ECO:0000256" key="5">
    <source>
        <dbReference type="ARBA" id="ARBA00023203"/>
    </source>
</evidence>
<dbReference type="InterPro" id="IPR015138">
    <property type="entry name" value="SipA_N"/>
</dbReference>
<evidence type="ECO:0000256" key="2">
    <source>
        <dbReference type="ARBA" id="ARBA00010123"/>
    </source>
</evidence>
<dbReference type="GO" id="GO:0003779">
    <property type="term" value="F:actin binding"/>
    <property type="evidence" value="ECO:0007669"/>
    <property type="project" value="UniProtKB-KW"/>
</dbReference>
<organism evidence="7 8">
    <name type="scientific">Chromobacterium violaceum</name>
    <dbReference type="NCBI Taxonomy" id="536"/>
    <lineage>
        <taxon>Bacteria</taxon>
        <taxon>Pseudomonadati</taxon>
        <taxon>Pseudomonadota</taxon>
        <taxon>Betaproteobacteria</taxon>
        <taxon>Neisseriales</taxon>
        <taxon>Chromobacteriaceae</taxon>
        <taxon>Chromobacterium</taxon>
    </lineage>
</organism>
<evidence type="ECO:0000256" key="3">
    <source>
        <dbReference type="ARBA" id="ARBA00022525"/>
    </source>
</evidence>
<comment type="subcellular location">
    <subcellularLocation>
        <location evidence="1">Secreted</location>
    </subcellularLocation>
</comment>
<proteinExistence type="inferred from homology"/>
<evidence type="ECO:0000259" key="6">
    <source>
        <dbReference type="Pfam" id="PF09052"/>
    </source>
</evidence>
<dbReference type="GO" id="GO:0005576">
    <property type="term" value="C:extracellular region"/>
    <property type="evidence" value="ECO:0007669"/>
    <property type="project" value="UniProtKB-SubCell"/>
</dbReference>
<feature type="domain" description="Salmonella invasion protein A N-terminal" evidence="6">
    <location>
        <begin position="8"/>
        <end position="68"/>
    </location>
</feature>
<dbReference type="EMBL" id="LR134182">
    <property type="protein sequence ID" value="VEB43293.1"/>
    <property type="molecule type" value="Genomic_DNA"/>
</dbReference>
<dbReference type="Proteomes" id="UP000275777">
    <property type="component" value="Chromosome"/>
</dbReference>
<dbReference type="Pfam" id="PF09052">
    <property type="entry name" value="SipA"/>
    <property type="match status" value="1"/>
</dbReference>
<comment type="similarity">
    <text evidence="2">Belongs to the SipA/IpaA family.</text>
</comment>
<keyword evidence="4" id="KW-0843">Virulence</keyword>
<keyword evidence="5" id="KW-0009">Actin-binding</keyword>
<dbReference type="SUPFAM" id="SSF140746">
    <property type="entry name" value="SipA N-terminal domain-like"/>
    <property type="match status" value="1"/>
</dbReference>
<sequence length="98" mass="11149">MAWGEVRFRPWTQRTDKHYQLRSGLERKLAEIASRHCQGDAQKLGNDFMRAEVTTFILSCVETHLGDSWTRPPAGRSPGWWTARRCRPSKTCASAAAT</sequence>
<dbReference type="InterPro" id="IPR023225">
    <property type="entry name" value="SipA_chaperone-bd"/>
</dbReference>
<gene>
    <name evidence="7" type="primary">ipaA_2</name>
    <name evidence="7" type="ORF">NCTC9695_03749</name>
</gene>
<evidence type="ECO:0000313" key="7">
    <source>
        <dbReference type="EMBL" id="VEB43293.1"/>
    </source>
</evidence>
<dbReference type="Gene3D" id="1.10.4150.10">
    <property type="entry name" value="SipA N-terminal domain-like"/>
    <property type="match status" value="1"/>
</dbReference>
<name>A0A3S4HS35_CHRVL</name>
<dbReference type="AlphaFoldDB" id="A0A3S4HS35"/>
<evidence type="ECO:0000256" key="1">
    <source>
        <dbReference type="ARBA" id="ARBA00004613"/>
    </source>
</evidence>
<evidence type="ECO:0000313" key="8">
    <source>
        <dbReference type="Proteomes" id="UP000275777"/>
    </source>
</evidence>
<accession>A0A3S4HS35</accession>
<keyword evidence="3" id="KW-0964">Secreted</keyword>
<protein>
    <submittedName>
        <fullName evidence="7">70 kDa antigen</fullName>
    </submittedName>
</protein>